<name>A0ABN9JJF6_9RALS</name>
<evidence type="ECO:0000313" key="2">
    <source>
        <dbReference type="Proteomes" id="UP001189757"/>
    </source>
</evidence>
<protein>
    <recommendedName>
        <fullName evidence="3">PAAR motif-containing protein</fullName>
    </recommendedName>
</protein>
<dbReference type="RefSeq" id="WP_316681051.1">
    <property type="nucleotide sequence ID" value="NZ_CATZLL010000005.1"/>
</dbReference>
<dbReference type="InterPro" id="IPR008727">
    <property type="entry name" value="PAAR_motif"/>
</dbReference>
<dbReference type="EMBL" id="CATZLL010000005">
    <property type="protein sequence ID" value="CAJ0814023.1"/>
    <property type="molecule type" value="Genomic_DNA"/>
</dbReference>
<reference evidence="1 2" key="1">
    <citation type="submission" date="2023-07" db="EMBL/GenBank/DDBJ databases">
        <authorList>
            <person name="Peeters C."/>
        </authorList>
    </citation>
    <scope>NUCLEOTIDE SEQUENCE [LARGE SCALE GENOMIC DNA]</scope>
    <source>
        <strain evidence="1 2">LMG 18101</strain>
    </source>
</reference>
<keyword evidence="2" id="KW-1185">Reference proteome</keyword>
<dbReference type="Proteomes" id="UP001189757">
    <property type="component" value="Unassembled WGS sequence"/>
</dbReference>
<comment type="caution">
    <text evidence="1">The sequence shown here is derived from an EMBL/GenBank/DDBJ whole genome shotgun (WGS) entry which is preliminary data.</text>
</comment>
<proteinExistence type="predicted"/>
<dbReference type="Pfam" id="PF05488">
    <property type="entry name" value="PAAR_motif"/>
    <property type="match status" value="1"/>
</dbReference>
<gene>
    <name evidence="1" type="ORF">LMG18101_02111</name>
</gene>
<evidence type="ECO:0000313" key="1">
    <source>
        <dbReference type="EMBL" id="CAJ0814023.1"/>
    </source>
</evidence>
<accession>A0ABN9JJF6</accession>
<sequence>MQEQQTNAVTHAFATLAAETKRGGRVSKLSTKAEYRGLALARVGDIVTYDDGTEATNIDSAGFAAAWDGKPFAPIGSRLSNGDRITKGLQNGFGILVNEDKPIAGLLDPAYVLPERNHA</sequence>
<organism evidence="1 2">
    <name type="scientific">Ralstonia flaminis</name>
    <dbReference type="NCBI Taxonomy" id="3058597"/>
    <lineage>
        <taxon>Bacteria</taxon>
        <taxon>Pseudomonadati</taxon>
        <taxon>Pseudomonadota</taxon>
        <taxon>Betaproteobacteria</taxon>
        <taxon>Burkholderiales</taxon>
        <taxon>Burkholderiaceae</taxon>
        <taxon>Ralstonia</taxon>
    </lineage>
</organism>
<evidence type="ECO:0008006" key="3">
    <source>
        <dbReference type="Google" id="ProtNLM"/>
    </source>
</evidence>